<name>A0A978VS77_ZIZJJ</name>
<dbReference type="GO" id="GO:0005524">
    <property type="term" value="F:ATP binding"/>
    <property type="evidence" value="ECO:0007669"/>
    <property type="project" value="UniProtKB-KW"/>
</dbReference>
<dbReference type="Proteomes" id="UP000813462">
    <property type="component" value="Unassembled WGS sequence"/>
</dbReference>
<dbReference type="GO" id="GO:0046316">
    <property type="term" value="F:gluconokinase activity"/>
    <property type="evidence" value="ECO:0007669"/>
    <property type="project" value="UniProtKB-EC"/>
</dbReference>
<evidence type="ECO:0000313" key="11">
    <source>
        <dbReference type="Proteomes" id="UP000813462"/>
    </source>
</evidence>
<keyword evidence="4" id="KW-0808">Transferase</keyword>
<keyword evidence="5" id="KW-0547">Nucleotide-binding</keyword>
<dbReference type="EMBL" id="JAEACU010000003">
    <property type="protein sequence ID" value="KAH7538402.1"/>
    <property type="molecule type" value="Genomic_DNA"/>
</dbReference>
<evidence type="ECO:0000256" key="8">
    <source>
        <dbReference type="ARBA" id="ARBA00029835"/>
    </source>
</evidence>
<evidence type="ECO:0000256" key="3">
    <source>
        <dbReference type="ARBA" id="ARBA00012054"/>
    </source>
</evidence>
<comment type="similarity">
    <text evidence="2">Belongs to the gluconokinase GntK/GntV family.</text>
</comment>
<dbReference type="EC" id="2.7.1.12" evidence="3"/>
<organism evidence="10 11">
    <name type="scientific">Ziziphus jujuba var. spinosa</name>
    <dbReference type="NCBI Taxonomy" id="714518"/>
    <lineage>
        <taxon>Eukaryota</taxon>
        <taxon>Viridiplantae</taxon>
        <taxon>Streptophyta</taxon>
        <taxon>Embryophyta</taxon>
        <taxon>Tracheophyta</taxon>
        <taxon>Spermatophyta</taxon>
        <taxon>Magnoliopsida</taxon>
        <taxon>eudicotyledons</taxon>
        <taxon>Gunneridae</taxon>
        <taxon>Pentapetalae</taxon>
        <taxon>rosids</taxon>
        <taxon>fabids</taxon>
        <taxon>Rosales</taxon>
        <taxon>Rhamnaceae</taxon>
        <taxon>Paliureae</taxon>
        <taxon>Ziziphus</taxon>
    </lineage>
</organism>
<dbReference type="PANTHER" id="PTHR43442:SF3">
    <property type="entry name" value="GLUCONOKINASE-RELATED"/>
    <property type="match status" value="1"/>
</dbReference>
<dbReference type="GO" id="GO:0005737">
    <property type="term" value="C:cytoplasm"/>
    <property type="evidence" value="ECO:0007669"/>
    <property type="project" value="TreeGrafter"/>
</dbReference>
<dbReference type="Gene3D" id="3.40.50.300">
    <property type="entry name" value="P-loop containing nucleotide triphosphate hydrolases"/>
    <property type="match status" value="1"/>
</dbReference>
<dbReference type="AlphaFoldDB" id="A0A978VS77"/>
<evidence type="ECO:0000256" key="9">
    <source>
        <dbReference type="ARBA" id="ARBA00048090"/>
    </source>
</evidence>
<evidence type="ECO:0000256" key="6">
    <source>
        <dbReference type="ARBA" id="ARBA00022777"/>
    </source>
</evidence>
<evidence type="ECO:0000313" key="10">
    <source>
        <dbReference type="EMBL" id="KAH7538402.1"/>
    </source>
</evidence>
<sequence>MTLGCSALRQQYREVIISADPNYGLRIYASMGKFICDADLEVHAAHLEKIIAEGKHFMPTTLLQSQIDLLQIDDCDRIF</sequence>
<evidence type="ECO:0000256" key="2">
    <source>
        <dbReference type="ARBA" id="ARBA00008420"/>
    </source>
</evidence>
<proteinExistence type="inferred from homology"/>
<evidence type="ECO:0000256" key="1">
    <source>
        <dbReference type="ARBA" id="ARBA00004875"/>
    </source>
</evidence>
<dbReference type="InterPro" id="IPR006001">
    <property type="entry name" value="Therm_gnt_kin"/>
</dbReference>
<evidence type="ECO:0000256" key="4">
    <source>
        <dbReference type="ARBA" id="ARBA00022679"/>
    </source>
</evidence>
<evidence type="ECO:0000256" key="5">
    <source>
        <dbReference type="ARBA" id="ARBA00022741"/>
    </source>
</evidence>
<evidence type="ECO:0000256" key="7">
    <source>
        <dbReference type="ARBA" id="ARBA00022840"/>
    </source>
</evidence>
<keyword evidence="6" id="KW-0418">Kinase</keyword>
<comment type="catalytic activity">
    <reaction evidence="9">
        <text>D-gluconate + ATP = 6-phospho-D-gluconate + ADP + H(+)</text>
        <dbReference type="Rhea" id="RHEA:19433"/>
        <dbReference type="ChEBI" id="CHEBI:15378"/>
        <dbReference type="ChEBI" id="CHEBI:18391"/>
        <dbReference type="ChEBI" id="CHEBI:30616"/>
        <dbReference type="ChEBI" id="CHEBI:58759"/>
        <dbReference type="ChEBI" id="CHEBI:456216"/>
        <dbReference type="EC" id="2.7.1.12"/>
    </reaction>
</comment>
<protein>
    <recommendedName>
        <fullName evidence="3">gluconokinase</fullName>
        <ecNumber evidence="3">2.7.1.12</ecNumber>
    </recommendedName>
    <alternativeName>
        <fullName evidence="8">Gluconate kinase</fullName>
    </alternativeName>
</protein>
<dbReference type="InterPro" id="IPR027417">
    <property type="entry name" value="P-loop_NTPase"/>
</dbReference>
<dbReference type="GO" id="GO:0005975">
    <property type="term" value="P:carbohydrate metabolic process"/>
    <property type="evidence" value="ECO:0007669"/>
    <property type="project" value="InterPro"/>
</dbReference>
<keyword evidence="7" id="KW-0067">ATP-binding</keyword>
<dbReference type="PANTHER" id="PTHR43442">
    <property type="entry name" value="GLUCONOKINASE-RELATED"/>
    <property type="match status" value="1"/>
</dbReference>
<accession>A0A978VS77</accession>
<comment type="pathway">
    <text evidence="1">Carbohydrate acid metabolism; D-gluconate degradation.</text>
</comment>
<gene>
    <name evidence="10" type="ORF">FEM48_Zijuj03G0195700</name>
</gene>
<comment type="caution">
    <text evidence="10">The sequence shown here is derived from an EMBL/GenBank/DDBJ whole genome shotgun (WGS) entry which is preliminary data.</text>
</comment>
<reference evidence="10" key="1">
    <citation type="journal article" date="2021" name="Front. Plant Sci.">
        <title>Chromosome-Scale Genome Assembly for Chinese Sour Jujube and Insights Into Its Genome Evolution and Domestication Signature.</title>
        <authorList>
            <person name="Shen L.-Y."/>
            <person name="Luo H."/>
            <person name="Wang X.-L."/>
            <person name="Wang X.-M."/>
            <person name="Qiu X.-J."/>
            <person name="Liu H."/>
            <person name="Zhou S.-S."/>
            <person name="Jia K.-H."/>
            <person name="Nie S."/>
            <person name="Bao Y.-T."/>
            <person name="Zhang R.-G."/>
            <person name="Yun Q.-Z."/>
            <person name="Chai Y.-H."/>
            <person name="Lu J.-Y."/>
            <person name="Li Y."/>
            <person name="Zhao S.-W."/>
            <person name="Mao J.-F."/>
            <person name="Jia S.-G."/>
            <person name="Mao Y.-M."/>
        </authorList>
    </citation>
    <scope>NUCLEOTIDE SEQUENCE</scope>
    <source>
        <strain evidence="10">AT0</strain>
        <tissue evidence="10">Leaf</tissue>
    </source>
</reference>